<evidence type="ECO:0000256" key="2">
    <source>
        <dbReference type="ARBA" id="ARBA00022679"/>
    </source>
</evidence>
<sequence length="451" mass="51343">MMELQIVSKETIKPLSATPPQLKKLPLSLFDQQAPKMYIHLLYFYYNHDISSGYSRQLLKDSLSKALTFYYPFAGRLRDDGNSINCNDVGAIVSEAKLRCPMSEFMNNFNLEREEILKLTLSDDINGKDQRLNPLLCVQLTQFECGGEVMYVLCSHKVADLASLTNFINDWAFIARSSRDGNDPPTLNCPPQFNGASFFPPTKLESGGELNSRTERQYENGVSTKRFVFKSSKIASLKGMVCEKVENPTRVQILTAFIYKAAVSAKESVTGSVPATILLQTINLRNRVDPPLPATLSGNVISWFIGLSRTQEKREMELWNLVGDTKRNFEEYCKTFPTDYRSEEWGLLQRLHAKESMEDRMINEEDRSLYTCSSWCKFPIYEADFGRGKPGWISVPEFPWKNMILLMDSKDGEGIEAIVSLDKKEMEVFLQNQQLLSFCELITPTSNAFLD</sequence>
<dbReference type="PANTHER" id="PTHR31623">
    <property type="entry name" value="F21J9.9"/>
    <property type="match status" value="1"/>
</dbReference>
<dbReference type="Gene3D" id="3.30.559.10">
    <property type="entry name" value="Chloramphenicol acetyltransferase-like domain"/>
    <property type="match status" value="2"/>
</dbReference>
<comment type="similarity">
    <text evidence="1">Belongs to the plant acyltransferase family.</text>
</comment>
<proteinExistence type="inferred from homology"/>
<reference evidence="4" key="1">
    <citation type="submission" date="2023-03" db="UniProtKB">
        <authorList>
            <consortium name="EnsemblPlants"/>
        </authorList>
    </citation>
    <scope>IDENTIFICATION</scope>
</reference>
<name>A0A1S3BZZ4_CUCME</name>
<dbReference type="GO" id="GO:0016746">
    <property type="term" value="F:acyltransferase activity"/>
    <property type="evidence" value="ECO:0007669"/>
    <property type="project" value="UniProtKB-KW"/>
</dbReference>
<evidence type="ECO:0000256" key="3">
    <source>
        <dbReference type="ARBA" id="ARBA00023315"/>
    </source>
</evidence>
<evidence type="ECO:0000256" key="1">
    <source>
        <dbReference type="ARBA" id="ARBA00009861"/>
    </source>
</evidence>
<protein>
    <submittedName>
        <fullName evidence="4">Uncharacterized protein</fullName>
    </submittedName>
</protein>
<keyword evidence="3" id="KW-0012">Acyltransferase</keyword>
<gene>
    <name evidence="4" type="primary">103494898</name>
</gene>
<evidence type="ECO:0000313" key="4">
    <source>
        <dbReference type="EnsemblPlants" id="MELO3C017978.2.1"/>
    </source>
</evidence>
<dbReference type="EnsemblPlants" id="MELO3C017978.2.1">
    <property type="protein sequence ID" value="MELO3C017978.2.1"/>
    <property type="gene ID" value="MELO3C017978.2"/>
</dbReference>
<dbReference type="Gramene" id="MELO3C017978.2.1">
    <property type="protein sequence ID" value="MELO3C017978.2.1"/>
    <property type="gene ID" value="MELO3C017978.2"/>
</dbReference>
<dbReference type="eggNOG" id="ENOG502QYCI">
    <property type="taxonomic scope" value="Eukaryota"/>
</dbReference>
<dbReference type="PANTHER" id="PTHR31623:SF122">
    <property type="entry name" value="HXXXD-TYPE ACYL-TRANSFERASE FAMILY PROTEIN"/>
    <property type="match status" value="1"/>
</dbReference>
<dbReference type="Pfam" id="PF02458">
    <property type="entry name" value="Transferase"/>
    <property type="match status" value="1"/>
</dbReference>
<accession>A0A1S3BZZ4</accession>
<dbReference type="InterPro" id="IPR023213">
    <property type="entry name" value="CAT-like_dom_sf"/>
</dbReference>
<keyword evidence="2" id="KW-0808">Transferase</keyword>
<dbReference type="AlphaFoldDB" id="A0A1S3BZZ4"/>
<organism evidence="4">
    <name type="scientific">Cucumis melo</name>
    <name type="common">Muskmelon</name>
    <dbReference type="NCBI Taxonomy" id="3656"/>
    <lineage>
        <taxon>Eukaryota</taxon>
        <taxon>Viridiplantae</taxon>
        <taxon>Streptophyta</taxon>
        <taxon>Embryophyta</taxon>
        <taxon>Tracheophyta</taxon>
        <taxon>Spermatophyta</taxon>
        <taxon>Magnoliopsida</taxon>
        <taxon>eudicotyledons</taxon>
        <taxon>Gunneridae</taxon>
        <taxon>Pentapetalae</taxon>
        <taxon>rosids</taxon>
        <taxon>fabids</taxon>
        <taxon>Cucurbitales</taxon>
        <taxon>Cucurbitaceae</taxon>
        <taxon>Benincaseae</taxon>
        <taxon>Cucumis</taxon>
    </lineage>
</organism>